<evidence type="ECO:0000313" key="2">
    <source>
        <dbReference type="EMBL" id="GAK48243.1"/>
    </source>
</evidence>
<dbReference type="Gene3D" id="3.40.50.300">
    <property type="entry name" value="P-loop containing nucleotide triphosphate hydrolases"/>
    <property type="match status" value="1"/>
</dbReference>
<dbReference type="InterPro" id="IPR014001">
    <property type="entry name" value="Helicase_ATP-bd"/>
</dbReference>
<dbReference type="GO" id="GO:0005829">
    <property type="term" value="C:cytosol"/>
    <property type="evidence" value="ECO:0007669"/>
    <property type="project" value="TreeGrafter"/>
</dbReference>
<dbReference type="Proteomes" id="UP000028700">
    <property type="component" value="Unassembled WGS sequence"/>
</dbReference>
<comment type="caution">
    <text evidence="2">The sequence shown here is derived from an EMBL/GenBank/DDBJ whole genome shotgun (WGS) entry which is preliminary data.</text>
</comment>
<dbReference type="CDD" id="cd18785">
    <property type="entry name" value="SF2_C"/>
    <property type="match status" value="1"/>
</dbReference>
<keyword evidence="2" id="KW-0378">Hydrolase</keyword>
<name>A0A081BJM5_9LACO</name>
<sequence>MERGTKLMAKKKVMRKIELPLVDLLENKRKIDLLSNEKPFIIPEYIKGNLKHQLRPYQNQALVNLDWTQRQPLADYQYNQLLFNMATGSGKTDVLAALILYLYTEFTYHNFLFVVNTNAVVAKTYDNLLNTASPKYLFSQPLTIHGQRIELRSVTRFPSTPEDGVIYLRLATIQALTNELSETKENSLTYDDFKAHKLVVLADEAHHFSAGTKSKEDKKERSWEYVLDRIRQANQHNRQFEFTATLDLQNEAIYQKYRQKIVYRYDLSRFIHQGYSKRVYRLQANNDDENKMLNAVLLSQYRKRIANDLKIPDFKPVILFKSNKIAVSKDARETFLSMISQLNITDLTDFLKHQQNTSHSQALKQAYDYWLSQDLGTAIVELKRDFQAMNTINVNDSAKEGILGDLNDLYNLNTLESSDNPFRVIFAVAKLSEGWDVLNLYDIVRIGEQSTTLNQTNSEAQLIGRGARYNPFVYQGENSYTRRFDNQNPKYQLLESLYYHTINDPKYLDNLKKSLDKMDLPVEDDSDFDVFETNVKRAFKNSKVYQQGNLYYNEVEPVPDKEFNCLDRYGVNTTTMAEVNLVESTWETNYNAVAIEKDPLTETRFLFKFRDAVILVKKAFSRNKFYRFNSLKQYIPTLNSLNEFMTADNWLGNIRLYARVSNGSPALNRKQQLKAVEQYLTFVQKQIINNYQRQRGTKRFIPVPIKSLIRDYQKKVAKHFNKSVSEMILPYSMKNKPWFVFEEAIVDKLEKSLVDLIGAFVDRLSQKYSQIYLFRNDERNTNFKLHQFKGQTTHYAGFMPDFILYLQNKDFCYQIYIEPKGPQLLDQDQWKQELLESIRPENIELVGENDQVKLYGVKFFTYNDGRNIEQEMTELKILNK</sequence>
<dbReference type="InterPro" id="IPR027417">
    <property type="entry name" value="P-loop_NTPase"/>
</dbReference>
<dbReference type="GO" id="GO:0004519">
    <property type="term" value="F:endonuclease activity"/>
    <property type="evidence" value="ECO:0007669"/>
    <property type="project" value="UniProtKB-KW"/>
</dbReference>
<accession>A0A081BJM5</accession>
<dbReference type="SMART" id="SM00487">
    <property type="entry name" value="DEXDc"/>
    <property type="match status" value="1"/>
</dbReference>
<dbReference type="InterPro" id="IPR050742">
    <property type="entry name" value="Helicase_Restrict-Modif_Enz"/>
</dbReference>
<dbReference type="GO" id="GO:0005524">
    <property type="term" value="F:ATP binding"/>
    <property type="evidence" value="ECO:0007669"/>
    <property type="project" value="InterPro"/>
</dbReference>
<dbReference type="SUPFAM" id="SSF52540">
    <property type="entry name" value="P-loop containing nucleoside triphosphate hydrolases"/>
    <property type="match status" value="1"/>
</dbReference>
<dbReference type="PANTHER" id="PTHR47396:SF1">
    <property type="entry name" value="ATP-DEPENDENT HELICASE IRC3-RELATED"/>
    <property type="match status" value="1"/>
</dbReference>
<feature type="domain" description="Helicase ATP-binding" evidence="1">
    <location>
        <begin position="50"/>
        <end position="274"/>
    </location>
</feature>
<dbReference type="STRING" id="1291743.LOSG293_220300"/>
<evidence type="ECO:0000313" key="3">
    <source>
        <dbReference type="Proteomes" id="UP000028700"/>
    </source>
</evidence>
<keyword evidence="2" id="KW-0540">Nuclease</keyword>
<dbReference type="GO" id="GO:0003677">
    <property type="term" value="F:DNA binding"/>
    <property type="evidence" value="ECO:0007669"/>
    <property type="project" value="InterPro"/>
</dbReference>
<keyword evidence="3" id="KW-1185">Reference proteome</keyword>
<dbReference type="CDD" id="cd17926">
    <property type="entry name" value="DEXHc_RE"/>
    <property type="match status" value="1"/>
</dbReference>
<dbReference type="GO" id="GO:0016787">
    <property type="term" value="F:hydrolase activity"/>
    <property type="evidence" value="ECO:0007669"/>
    <property type="project" value="InterPro"/>
</dbReference>
<dbReference type="EMBL" id="BBJM01000022">
    <property type="protein sequence ID" value="GAK48243.1"/>
    <property type="molecule type" value="Genomic_DNA"/>
</dbReference>
<organism evidence="2 3">
    <name type="scientific">Secundilactobacillus oryzae JCM 18671</name>
    <dbReference type="NCBI Taxonomy" id="1291743"/>
    <lineage>
        <taxon>Bacteria</taxon>
        <taxon>Bacillati</taxon>
        <taxon>Bacillota</taxon>
        <taxon>Bacilli</taxon>
        <taxon>Lactobacillales</taxon>
        <taxon>Lactobacillaceae</taxon>
        <taxon>Secundilactobacillus</taxon>
    </lineage>
</organism>
<dbReference type="eggNOG" id="COG3421">
    <property type="taxonomic scope" value="Bacteria"/>
</dbReference>
<dbReference type="PANTHER" id="PTHR47396">
    <property type="entry name" value="TYPE I RESTRICTION ENZYME ECOKI R PROTEIN"/>
    <property type="match status" value="1"/>
</dbReference>
<keyword evidence="2" id="KW-0255">Endonuclease</keyword>
<dbReference type="Pfam" id="PF04851">
    <property type="entry name" value="ResIII"/>
    <property type="match status" value="1"/>
</dbReference>
<reference evidence="2" key="1">
    <citation type="journal article" date="2014" name="Genome Announc.">
        <title>Draft Genome Sequence of Lactobacillus oryzae Strain SG293T.</title>
        <authorList>
            <person name="Tanizawa Y."/>
            <person name="Fujisawa T."/>
            <person name="Mochizuki T."/>
            <person name="Kaminuma E."/>
            <person name="Nakamura Y."/>
            <person name="Tohno M."/>
        </authorList>
    </citation>
    <scope>NUCLEOTIDE SEQUENCE [LARGE SCALE GENOMIC DNA]</scope>
    <source>
        <strain evidence="2">SG293</strain>
    </source>
</reference>
<evidence type="ECO:0000259" key="1">
    <source>
        <dbReference type="SMART" id="SM00487"/>
    </source>
</evidence>
<dbReference type="REBASE" id="94946">
    <property type="entry name" value="LorSG293ORF220290P"/>
</dbReference>
<dbReference type="AlphaFoldDB" id="A0A081BJM5"/>
<protein>
    <submittedName>
        <fullName evidence="2">DNA endonuclease, type III restriction and modification system</fullName>
    </submittedName>
</protein>
<dbReference type="InterPro" id="IPR006935">
    <property type="entry name" value="Helicase/UvrB_N"/>
</dbReference>
<proteinExistence type="predicted"/>
<gene>
    <name evidence="2" type="ORF">LOSG293_220300</name>
</gene>